<organism evidence="2">
    <name type="scientific">Salvia splendens</name>
    <name type="common">Scarlet sage</name>
    <dbReference type="NCBI Taxonomy" id="180675"/>
    <lineage>
        <taxon>Eukaryota</taxon>
        <taxon>Viridiplantae</taxon>
        <taxon>Streptophyta</taxon>
        <taxon>Embryophyta</taxon>
        <taxon>Tracheophyta</taxon>
        <taxon>Spermatophyta</taxon>
        <taxon>Magnoliopsida</taxon>
        <taxon>eudicotyledons</taxon>
        <taxon>Gunneridae</taxon>
        <taxon>Pentapetalae</taxon>
        <taxon>asterids</taxon>
        <taxon>lamiids</taxon>
        <taxon>Lamiales</taxon>
        <taxon>Lamiaceae</taxon>
        <taxon>Nepetoideae</taxon>
        <taxon>Mentheae</taxon>
        <taxon>Salviinae</taxon>
        <taxon>Salvia</taxon>
        <taxon>Salvia subgen. Calosphace</taxon>
        <taxon>core Calosphace</taxon>
    </lineage>
</organism>
<evidence type="ECO:0000313" key="2">
    <source>
        <dbReference type="EMBL" id="KAG6406008.1"/>
    </source>
</evidence>
<evidence type="ECO:0000313" key="3">
    <source>
        <dbReference type="Proteomes" id="UP000298416"/>
    </source>
</evidence>
<feature type="region of interest" description="Disordered" evidence="1">
    <location>
        <begin position="41"/>
        <end position="77"/>
    </location>
</feature>
<dbReference type="Proteomes" id="UP000298416">
    <property type="component" value="Unassembled WGS sequence"/>
</dbReference>
<dbReference type="EMBL" id="PNBA02000012">
    <property type="protein sequence ID" value="KAG6406008.1"/>
    <property type="molecule type" value="Genomic_DNA"/>
</dbReference>
<protein>
    <submittedName>
        <fullName evidence="2">Uncharacterized protein</fullName>
    </submittedName>
</protein>
<evidence type="ECO:0000256" key="1">
    <source>
        <dbReference type="SAM" id="MobiDB-lite"/>
    </source>
</evidence>
<comment type="caution">
    <text evidence="2">The sequence shown here is derived from an EMBL/GenBank/DDBJ whole genome shotgun (WGS) entry which is preliminary data.</text>
</comment>
<gene>
    <name evidence="2" type="ORF">SASPL_133604</name>
</gene>
<keyword evidence="3" id="KW-1185">Reference proteome</keyword>
<feature type="region of interest" description="Disordered" evidence="1">
    <location>
        <begin position="1"/>
        <end position="24"/>
    </location>
</feature>
<sequence length="77" mass="8178">MVKGVESSRPENWPESKHGASVEVGGGRVRFSWKKLLEKAKLSETDGPSPSAPGKSFEACDGAFAEPPTPPVSNHLC</sequence>
<proteinExistence type="predicted"/>
<accession>A0A8X8X5E0</accession>
<feature type="compositionally biased region" description="Basic and acidic residues" evidence="1">
    <location>
        <begin position="1"/>
        <end position="20"/>
    </location>
</feature>
<dbReference type="AlphaFoldDB" id="A0A8X8X5E0"/>
<reference evidence="2" key="2">
    <citation type="submission" date="2020-08" db="EMBL/GenBank/DDBJ databases">
        <title>Plant Genome Project.</title>
        <authorList>
            <person name="Zhang R.-G."/>
        </authorList>
    </citation>
    <scope>NUCLEOTIDE SEQUENCE</scope>
    <source>
        <strain evidence="2">Huo1</strain>
        <tissue evidence="2">Leaf</tissue>
    </source>
</reference>
<name>A0A8X8X5E0_SALSN</name>
<reference evidence="2" key="1">
    <citation type="submission" date="2018-01" db="EMBL/GenBank/DDBJ databases">
        <authorList>
            <person name="Mao J.F."/>
        </authorList>
    </citation>
    <scope>NUCLEOTIDE SEQUENCE</scope>
    <source>
        <strain evidence="2">Huo1</strain>
        <tissue evidence="2">Leaf</tissue>
    </source>
</reference>